<gene>
    <name evidence="4" type="ORF">ACFFSA_37700</name>
</gene>
<evidence type="ECO:0000256" key="1">
    <source>
        <dbReference type="SAM" id="MobiDB-lite"/>
    </source>
</evidence>
<organism evidence="4 5">
    <name type="scientific">Nonomuraea helvata</name>
    <dbReference type="NCBI Taxonomy" id="37484"/>
    <lineage>
        <taxon>Bacteria</taxon>
        <taxon>Bacillati</taxon>
        <taxon>Actinomycetota</taxon>
        <taxon>Actinomycetes</taxon>
        <taxon>Streptosporangiales</taxon>
        <taxon>Streptosporangiaceae</taxon>
        <taxon>Nonomuraea</taxon>
    </lineage>
</organism>
<reference evidence="4 5" key="1">
    <citation type="submission" date="2024-09" db="EMBL/GenBank/DDBJ databases">
        <authorList>
            <person name="Sun Q."/>
            <person name="Mori K."/>
        </authorList>
    </citation>
    <scope>NUCLEOTIDE SEQUENCE [LARGE SCALE GENOMIC DNA]</scope>
    <source>
        <strain evidence="4 5">JCM 3143</strain>
    </source>
</reference>
<dbReference type="RefSeq" id="WP_344998634.1">
    <property type="nucleotide sequence ID" value="NZ_BAAAXV010000009.1"/>
</dbReference>
<dbReference type="SUPFAM" id="SSF54909">
    <property type="entry name" value="Dimeric alpha+beta barrel"/>
    <property type="match status" value="1"/>
</dbReference>
<sequence>MEILVAVIAFAGALMAAVAAGALIQRLRDESEGWLIAWTVAVASLCVSLGVIGVGYIFGFGEVTFRLYQVTGSMLVPLWLAVGLIQLLVEQVPPRFLSWLFGIALTVVSGTIMIFDPLKAEVAGKVLPAGSNFWGIFPGYLLIGVHAIAALIMLAMLVVAGLKWRQGDEYDTDNMHAVAVIVPSGLALVGAMRFTVAPLFTTVLLVVAGAAVWYTVLRPLAPYEDDDEDDFDSDRDPRSARRDDRSQRREERAQPRQERPAQPQASHMGMSEPVPGGPGGPGGSGGPGLPPSPPRRATGLGDLVAEYRAGDQEVDYAARMTPPPDAGPATGYIMNGGAPAGQAPAPQRPDYAMPATGAVYPGAEMFSPAQQQQPGSGKPSPNIYGLLTVFTIMDGAGDAFDRLAEATVEAVRRGEPDTLVYACHAVKSAPLQRIVYELYRDEVAYRDHQRQPHVERFVNERQSMVLATNVIELNVNAAKVVPLPTAMY</sequence>
<feature type="compositionally biased region" description="Gly residues" evidence="1">
    <location>
        <begin position="277"/>
        <end position="287"/>
    </location>
</feature>
<feature type="transmembrane region" description="Helical" evidence="2">
    <location>
        <begin position="96"/>
        <end position="115"/>
    </location>
</feature>
<feature type="domain" description="ABM" evidence="3">
    <location>
        <begin position="384"/>
        <end position="473"/>
    </location>
</feature>
<keyword evidence="2" id="KW-0472">Membrane</keyword>
<protein>
    <submittedName>
        <fullName evidence="4">Antibiotic biosynthesis monooxygenase</fullName>
    </submittedName>
</protein>
<dbReference type="Proteomes" id="UP001589532">
    <property type="component" value="Unassembled WGS sequence"/>
</dbReference>
<evidence type="ECO:0000259" key="3">
    <source>
        <dbReference type="PROSITE" id="PS51725"/>
    </source>
</evidence>
<feature type="transmembrane region" description="Helical" evidence="2">
    <location>
        <begin position="70"/>
        <end position="89"/>
    </location>
</feature>
<dbReference type="Gene3D" id="3.30.70.100">
    <property type="match status" value="1"/>
</dbReference>
<keyword evidence="5" id="KW-1185">Reference proteome</keyword>
<keyword evidence="4" id="KW-0560">Oxidoreductase</keyword>
<dbReference type="GO" id="GO:0004497">
    <property type="term" value="F:monooxygenase activity"/>
    <property type="evidence" value="ECO:0007669"/>
    <property type="project" value="UniProtKB-KW"/>
</dbReference>
<evidence type="ECO:0000313" key="5">
    <source>
        <dbReference type="Proteomes" id="UP001589532"/>
    </source>
</evidence>
<evidence type="ECO:0000313" key="4">
    <source>
        <dbReference type="EMBL" id="MFB9628842.1"/>
    </source>
</evidence>
<feature type="transmembrane region" description="Helical" evidence="2">
    <location>
        <begin position="6"/>
        <end position="24"/>
    </location>
</feature>
<feature type="compositionally biased region" description="Basic and acidic residues" evidence="1">
    <location>
        <begin position="234"/>
        <end position="259"/>
    </location>
</feature>
<feature type="transmembrane region" description="Helical" evidence="2">
    <location>
        <begin position="36"/>
        <end position="58"/>
    </location>
</feature>
<feature type="transmembrane region" description="Helical" evidence="2">
    <location>
        <begin position="198"/>
        <end position="217"/>
    </location>
</feature>
<feature type="region of interest" description="Disordered" evidence="1">
    <location>
        <begin position="224"/>
        <end position="299"/>
    </location>
</feature>
<keyword evidence="2" id="KW-1133">Transmembrane helix</keyword>
<keyword evidence="2" id="KW-0812">Transmembrane</keyword>
<dbReference type="InterPro" id="IPR007138">
    <property type="entry name" value="ABM_dom"/>
</dbReference>
<comment type="caution">
    <text evidence="4">The sequence shown here is derived from an EMBL/GenBank/DDBJ whole genome shotgun (WGS) entry which is preliminary data.</text>
</comment>
<feature type="compositionally biased region" description="Acidic residues" evidence="1">
    <location>
        <begin position="224"/>
        <end position="233"/>
    </location>
</feature>
<keyword evidence="4" id="KW-0503">Monooxygenase</keyword>
<accession>A0ABV5SAZ5</accession>
<dbReference type="InterPro" id="IPR011008">
    <property type="entry name" value="Dimeric_a/b-barrel"/>
</dbReference>
<evidence type="ECO:0000256" key="2">
    <source>
        <dbReference type="SAM" id="Phobius"/>
    </source>
</evidence>
<proteinExistence type="predicted"/>
<dbReference type="PROSITE" id="PS51725">
    <property type="entry name" value="ABM"/>
    <property type="match status" value="1"/>
</dbReference>
<dbReference type="Pfam" id="PF03992">
    <property type="entry name" value="ABM"/>
    <property type="match status" value="1"/>
</dbReference>
<name>A0ABV5SAZ5_9ACTN</name>
<feature type="transmembrane region" description="Helical" evidence="2">
    <location>
        <begin position="135"/>
        <end position="162"/>
    </location>
</feature>
<dbReference type="EMBL" id="JBHMBW010000051">
    <property type="protein sequence ID" value="MFB9628842.1"/>
    <property type="molecule type" value="Genomic_DNA"/>
</dbReference>